<evidence type="ECO:0000313" key="2">
    <source>
        <dbReference type="EMBL" id="AAN77521.1"/>
    </source>
</evidence>
<feature type="region of interest" description="Disordered" evidence="1">
    <location>
        <begin position="43"/>
        <end position="80"/>
    </location>
</feature>
<dbReference type="AlphaFoldDB" id="Q8GUS4"/>
<reference evidence="2" key="1">
    <citation type="journal article" date="2005" name="Physiol. Plantarum">
        <title>Isolation and characterization of a dehydrin gene from Cicer pinnatifidum, a drought-resistant wild relative of chickpea.</title>
        <authorList>
            <person name="Bhattarai T."/>
            <person name="Fettig S."/>
        </authorList>
    </citation>
    <scope>NUCLEOTIDE SEQUENCE</scope>
</reference>
<accession>Q8GUS4</accession>
<dbReference type="PROSITE" id="PS00823">
    <property type="entry name" value="DEHYDRIN_2"/>
    <property type="match status" value="1"/>
</dbReference>
<organism evidence="2">
    <name type="scientific">Cicer pinnatifidum</name>
    <dbReference type="NCBI Taxonomy" id="47088"/>
    <lineage>
        <taxon>Eukaryota</taxon>
        <taxon>Viridiplantae</taxon>
        <taxon>Streptophyta</taxon>
        <taxon>Embryophyta</taxon>
        <taxon>Tracheophyta</taxon>
        <taxon>Spermatophyta</taxon>
        <taxon>Magnoliopsida</taxon>
        <taxon>eudicotyledons</taxon>
        <taxon>Gunneridae</taxon>
        <taxon>Pentapetalae</taxon>
        <taxon>rosids</taxon>
        <taxon>fabids</taxon>
        <taxon>Fabales</taxon>
        <taxon>Fabaceae</taxon>
        <taxon>Papilionoideae</taxon>
        <taxon>50 kb inversion clade</taxon>
        <taxon>NPAAA clade</taxon>
        <taxon>Hologalegina</taxon>
        <taxon>IRL clade</taxon>
        <taxon>Cicereae</taxon>
        <taxon>Cicer</taxon>
    </lineage>
</organism>
<protein>
    <submittedName>
        <fullName evidence="2">Dehydrin 1</fullName>
    </submittedName>
</protein>
<sequence length="195" mass="20402">MSQYNQGQYVDQTRTVDEYGNPIVQVDQYGNPINQSGVGMTGEAGRTFENPGLTGHDNSKSHTTSYGTHTGSGGGTGDGYGTYNTRGGGDGGTYNTRGGSGMTGEVGKIFGTTDDTGNHHGVDQTTTDYGTHNTGSYGTHTGGYGNTNTGSGYGNTKVGQEFGREEPRHHGGEQQHGEKKGIMDKIKEKLPGTGH</sequence>
<dbReference type="EMBL" id="AY170010">
    <property type="protein sequence ID" value="AAN77521.1"/>
    <property type="molecule type" value="mRNA"/>
</dbReference>
<feature type="compositionally biased region" description="Basic and acidic residues" evidence="1">
    <location>
        <begin position="162"/>
        <end position="195"/>
    </location>
</feature>
<feature type="region of interest" description="Disordered" evidence="1">
    <location>
        <begin position="141"/>
        <end position="195"/>
    </location>
</feature>
<proteinExistence type="evidence at transcript level"/>
<name>Q8GUS4_9FABA</name>
<evidence type="ECO:0000256" key="1">
    <source>
        <dbReference type="SAM" id="MobiDB-lite"/>
    </source>
</evidence>
<feature type="compositionally biased region" description="Gly residues" evidence="1">
    <location>
        <begin position="70"/>
        <end position="80"/>
    </location>
</feature>
<dbReference type="InterPro" id="IPR030513">
    <property type="entry name" value="Dehydrin_CS"/>
</dbReference>
<feature type="compositionally biased region" description="Low complexity" evidence="1">
    <location>
        <begin position="146"/>
        <end position="156"/>
    </location>
</feature>